<reference evidence="4" key="1">
    <citation type="submission" date="2017-02" db="UniProtKB">
        <authorList>
            <consortium name="WormBaseParasite"/>
        </authorList>
    </citation>
    <scope>IDENTIFICATION</scope>
</reference>
<accession>A0A0N4W1R8</accession>
<proteinExistence type="predicted"/>
<keyword evidence="3" id="KW-1185">Reference proteome</keyword>
<evidence type="ECO:0000313" key="4">
    <source>
        <dbReference type="WBParaSite" id="HPLM_0000360401-mRNA-1"/>
    </source>
</evidence>
<name>A0A0N4W1R8_HAEPC</name>
<evidence type="ECO:0000313" key="2">
    <source>
        <dbReference type="EMBL" id="VDO21270.1"/>
    </source>
</evidence>
<dbReference type="AlphaFoldDB" id="A0A0N4W1R8"/>
<dbReference type="Proteomes" id="UP000268014">
    <property type="component" value="Unassembled WGS sequence"/>
</dbReference>
<reference evidence="2 3" key="2">
    <citation type="submission" date="2018-11" db="EMBL/GenBank/DDBJ databases">
        <authorList>
            <consortium name="Pathogen Informatics"/>
        </authorList>
    </citation>
    <scope>NUCLEOTIDE SEQUENCE [LARGE SCALE GENOMIC DNA]</scope>
    <source>
        <strain evidence="2 3">MHpl1</strain>
    </source>
</reference>
<evidence type="ECO:0000256" key="1">
    <source>
        <dbReference type="SAM" id="MobiDB-lite"/>
    </source>
</evidence>
<organism evidence="4">
    <name type="scientific">Haemonchus placei</name>
    <name type="common">Barber's pole worm</name>
    <dbReference type="NCBI Taxonomy" id="6290"/>
    <lineage>
        <taxon>Eukaryota</taxon>
        <taxon>Metazoa</taxon>
        <taxon>Ecdysozoa</taxon>
        <taxon>Nematoda</taxon>
        <taxon>Chromadorea</taxon>
        <taxon>Rhabditida</taxon>
        <taxon>Rhabditina</taxon>
        <taxon>Rhabditomorpha</taxon>
        <taxon>Strongyloidea</taxon>
        <taxon>Trichostrongylidae</taxon>
        <taxon>Haemonchus</taxon>
    </lineage>
</organism>
<dbReference type="EMBL" id="UZAF01016131">
    <property type="protein sequence ID" value="VDO21270.1"/>
    <property type="molecule type" value="Genomic_DNA"/>
</dbReference>
<dbReference type="WBParaSite" id="HPLM_0000360401-mRNA-1">
    <property type="protein sequence ID" value="HPLM_0000360401-mRNA-1"/>
    <property type="gene ID" value="HPLM_0000360401"/>
</dbReference>
<gene>
    <name evidence="2" type="ORF">HPLM_LOCUS3596</name>
</gene>
<protein>
    <submittedName>
        <fullName evidence="2 4">Uncharacterized protein</fullName>
    </submittedName>
</protein>
<sequence length="142" mass="15649">MGDDPEKCNAIRNADEKPPAPVDDSKKGKEQEEVETEKESSESQKIARDVLIQPTPPKERDDSQKAISQAPRPKEEKHSKSKLGSLECIVTDILHVAYAVEWQCVIEYRVSIDPGHPVQGSCPGSILTRSTVPSAPMRSLNC</sequence>
<evidence type="ECO:0000313" key="3">
    <source>
        <dbReference type="Proteomes" id="UP000268014"/>
    </source>
</evidence>
<feature type="region of interest" description="Disordered" evidence="1">
    <location>
        <begin position="1"/>
        <end position="82"/>
    </location>
</feature>
<feature type="compositionally biased region" description="Basic and acidic residues" evidence="1">
    <location>
        <begin position="1"/>
        <end position="48"/>
    </location>
</feature>